<feature type="compositionally biased region" description="Basic and acidic residues" evidence="1">
    <location>
        <begin position="275"/>
        <end position="288"/>
    </location>
</feature>
<dbReference type="AlphaFoldDB" id="A0A3N4I2V5"/>
<reference evidence="2 3" key="1">
    <citation type="journal article" date="2018" name="Nat. Ecol. Evol.">
        <title>Pezizomycetes genomes reveal the molecular basis of ectomycorrhizal truffle lifestyle.</title>
        <authorList>
            <person name="Murat C."/>
            <person name="Payen T."/>
            <person name="Noel B."/>
            <person name="Kuo A."/>
            <person name="Morin E."/>
            <person name="Chen J."/>
            <person name="Kohler A."/>
            <person name="Krizsan K."/>
            <person name="Balestrini R."/>
            <person name="Da Silva C."/>
            <person name="Montanini B."/>
            <person name="Hainaut M."/>
            <person name="Levati E."/>
            <person name="Barry K.W."/>
            <person name="Belfiori B."/>
            <person name="Cichocki N."/>
            <person name="Clum A."/>
            <person name="Dockter R.B."/>
            <person name="Fauchery L."/>
            <person name="Guy J."/>
            <person name="Iotti M."/>
            <person name="Le Tacon F."/>
            <person name="Lindquist E.A."/>
            <person name="Lipzen A."/>
            <person name="Malagnac F."/>
            <person name="Mello A."/>
            <person name="Molinier V."/>
            <person name="Miyauchi S."/>
            <person name="Poulain J."/>
            <person name="Riccioni C."/>
            <person name="Rubini A."/>
            <person name="Sitrit Y."/>
            <person name="Splivallo R."/>
            <person name="Traeger S."/>
            <person name="Wang M."/>
            <person name="Zifcakova L."/>
            <person name="Wipf D."/>
            <person name="Zambonelli A."/>
            <person name="Paolocci F."/>
            <person name="Nowrousian M."/>
            <person name="Ottonello S."/>
            <person name="Baldrian P."/>
            <person name="Spatafora J.W."/>
            <person name="Henrissat B."/>
            <person name="Nagy L.G."/>
            <person name="Aury J.M."/>
            <person name="Wincker P."/>
            <person name="Grigoriev I.V."/>
            <person name="Bonfante P."/>
            <person name="Martin F.M."/>
        </authorList>
    </citation>
    <scope>NUCLEOTIDE SEQUENCE [LARGE SCALE GENOMIC DNA]</scope>
    <source>
        <strain evidence="2 3">RN42</strain>
    </source>
</reference>
<feature type="compositionally biased region" description="Basic and acidic residues" evidence="1">
    <location>
        <begin position="143"/>
        <end position="160"/>
    </location>
</feature>
<organism evidence="2 3">
    <name type="scientific">Ascobolus immersus RN42</name>
    <dbReference type="NCBI Taxonomy" id="1160509"/>
    <lineage>
        <taxon>Eukaryota</taxon>
        <taxon>Fungi</taxon>
        <taxon>Dikarya</taxon>
        <taxon>Ascomycota</taxon>
        <taxon>Pezizomycotina</taxon>
        <taxon>Pezizomycetes</taxon>
        <taxon>Pezizales</taxon>
        <taxon>Ascobolaceae</taxon>
        <taxon>Ascobolus</taxon>
    </lineage>
</organism>
<dbReference type="Proteomes" id="UP000275078">
    <property type="component" value="Unassembled WGS sequence"/>
</dbReference>
<feature type="compositionally biased region" description="Low complexity" evidence="1">
    <location>
        <begin position="342"/>
        <end position="363"/>
    </location>
</feature>
<feature type="compositionally biased region" description="Acidic residues" evidence="1">
    <location>
        <begin position="215"/>
        <end position="228"/>
    </location>
</feature>
<name>A0A3N4I2V5_ASCIM</name>
<proteinExistence type="predicted"/>
<evidence type="ECO:0000256" key="1">
    <source>
        <dbReference type="SAM" id="MobiDB-lite"/>
    </source>
</evidence>
<feature type="region of interest" description="Disordered" evidence="1">
    <location>
        <begin position="134"/>
        <end position="168"/>
    </location>
</feature>
<gene>
    <name evidence="2" type="ORF">BJ508DRAFT_377121</name>
</gene>
<feature type="region of interest" description="Disordered" evidence="1">
    <location>
        <begin position="1"/>
        <end position="27"/>
    </location>
</feature>
<feature type="compositionally biased region" description="Acidic residues" evidence="1">
    <location>
        <begin position="237"/>
        <end position="258"/>
    </location>
</feature>
<feature type="compositionally biased region" description="Low complexity" evidence="1">
    <location>
        <begin position="324"/>
        <end position="334"/>
    </location>
</feature>
<dbReference type="EMBL" id="ML119688">
    <property type="protein sequence ID" value="RPA80432.1"/>
    <property type="molecule type" value="Genomic_DNA"/>
</dbReference>
<feature type="region of interest" description="Disordered" evidence="1">
    <location>
        <begin position="183"/>
        <end position="370"/>
    </location>
</feature>
<keyword evidence="3" id="KW-1185">Reference proteome</keyword>
<accession>A0A3N4I2V5</accession>
<protein>
    <submittedName>
        <fullName evidence="2">Uncharacterized protein</fullName>
    </submittedName>
</protein>
<sequence length="471" mass="53412">MKHLAGKRPPAMNLNTPPPTPKRALSSTGRVTEMKTFLYKHLRTNLPPAIARSIISLDQVHVFPAEHGNKQYRWLCNPQKYKPPSMPLNPYRRKTNIVHWSKTDFLKLKEALEKGWMKAVPYVPLMGDDLMEEETDTSCEVDEQPKGADRSQPEEEKQAEKPAYPTVKRSAKSLIVRFPYTRPKLPLSTGNQKPAQKRYPGLGRPRKQTTVICLDSDEDNSSDEDESMASDSAYTETSEEESEPGDDESIDFLQEEVTAEQTNKSSHFRAVPKVAVRETHSESRKRESQPGIGTAPEPVTVKPAPIPITHDWRPFEMRPPQLIPPVTVQTTTESTPPPTPMSPAATPVFSRSSDSPASQAQSSTAGDDRTARIIAQLERDLRKARKILDKERKTSIKERGAFIEKERSWIKERSALIEENSKRIQKNKSLHKTLDELLRGKTERFNVKTEIKKEIKIEEILLSTCSHRMLP</sequence>
<evidence type="ECO:0000313" key="3">
    <source>
        <dbReference type="Proteomes" id="UP000275078"/>
    </source>
</evidence>
<evidence type="ECO:0000313" key="2">
    <source>
        <dbReference type="EMBL" id="RPA80432.1"/>
    </source>
</evidence>